<dbReference type="EMBL" id="GDAI01001942">
    <property type="protein sequence ID" value="JAI15661.1"/>
    <property type="molecule type" value="mRNA"/>
</dbReference>
<protein>
    <submittedName>
        <fullName evidence="1">Uncharacterized protein</fullName>
    </submittedName>
</protein>
<evidence type="ECO:0000313" key="1">
    <source>
        <dbReference type="EMBL" id="JAI15661.1"/>
    </source>
</evidence>
<feature type="non-terminal residue" evidence="1">
    <location>
        <position position="1"/>
    </location>
</feature>
<accession>A0A0K8TNH3</accession>
<proteinExistence type="evidence at transcript level"/>
<reference evidence="1" key="1">
    <citation type="journal article" date="2015" name="Insect Biochem. Mol. Biol.">
        <title>An insight into the sialome of the horse fly, Tabanus bromius.</title>
        <authorList>
            <person name="Ribeiro J.M."/>
            <person name="Kazimirova M."/>
            <person name="Takac P."/>
            <person name="Andersen J.F."/>
            <person name="Francischetti I.M."/>
        </authorList>
    </citation>
    <scope>NUCLEOTIDE SEQUENCE</scope>
</reference>
<dbReference type="AlphaFoldDB" id="A0A0K8TNH3"/>
<organism evidence="1">
    <name type="scientific">Tabanus bromius</name>
    <name type="common">Band-eyed brown horse fly</name>
    <dbReference type="NCBI Taxonomy" id="304241"/>
    <lineage>
        <taxon>Eukaryota</taxon>
        <taxon>Metazoa</taxon>
        <taxon>Ecdysozoa</taxon>
        <taxon>Arthropoda</taxon>
        <taxon>Hexapoda</taxon>
        <taxon>Insecta</taxon>
        <taxon>Pterygota</taxon>
        <taxon>Neoptera</taxon>
        <taxon>Endopterygota</taxon>
        <taxon>Diptera</taxon>
        <taxon>Brachycera</taxon>
        <taxon>Tabanomorpha</taxon>
        <taxon>Tabanoidea</taxon>
        <taxon>Tabanidae</taxon>
        <taxon>Tabanus</taxon>
    </lineage>
</organism>
<name>A0A0K8TNH3_TABBR</name>
<sequence length="237" mass="27115">SNSGDEIKRRKRKYKHREEHSLNSYNKRAFLNMLREEGPQAKTSEKILDMFAKIPSNIILDYLNEKAKNAQERVGEEVDSELFKIFDEWTQTLERQGVPQNCLYELPLYLQAISETEDIPDESELEGINLKKMYKALGNLCRGHPPPDMNEASQAFLMQCYESLIKKTNSPACSQDVEIIRSLLTNPIVVGDSCKSALMEDSMNILQAPLNLASNLQDGYKFQTKLKICKVESSEKM</sequence>